<keyword evidence="3" id="KW-1185">Reference proteome</keyword>
<proteinExistence type="predicted"/>
<evidence type="ECO:0000313" key="2">
    <source>
        <dbReference type="EMBL" id="MBO2010745.1"/>
    </source>
</evidence>
<evidence type="ECO:0008006" key="4">
    <source>
        <dbReference type="Google" id="ProtNLM"/>
    </source>
</evidence>
<keyword evidence="1" id="KW-1133">Transmembrane helix</keyword>
<evidence type="ECO:0000256" key="1">
    <source>
        <dbReference type="SAM" id="Phobius"/>
    </source>
</evidence>
<organism evidence="2 3">
    <name type="scientific">Hymenobacter negativus</name>
    <dbReference type="NCBI Taxonomy" id="2795026"/>
    <lineage>
        <taxon>Bacteria</taxon>
        <taxon>Pseudomonadati</taxon>
        <taxon>Bacteroidota</taxon>
        <taxon>Cytophagia</taxon>
        <taxon>Cytophagales</taxon>
        <taxon>Hymenobacteraceae</taxon>
        <taxon>Hymenobacter</taxon>
    </lineage>
</organism>
<feature type="transmembrane region" description="Helical" evidence="1">
    <location>
        <begin position="20"/>
        <end position="39"/>
    </location>
</feature>
<evidence type="ECO:0000313" key="3">
    <source>
        <dbReference type="Proteomes" id="UP000664369"/>
    </source>
</evidence>
<accession>A0ABS3QHM3</accession>
<dbReference type="RefSeq" id="WP_208176375.1">
    <property type="nucleotide sequence ID" value="NZ_JAGETZ010000008.1"/>
</dbReference>
<name>A0ABS3QHM3_9BACT</name>
<sequence>MLLFIEATPATVSPTLPSWLAFPLLPLSLLGMVGLFYSIRGLVRLFDPAENAFTFSAAQPAFRFTLTRPGQYEVGCTRPGRWGLLFTLPSVVLEVQALPGGVVQRLTPPRWSRTKRTNLSGDTTLRFDSFSAAAPGEYELRNPGAAQFNPGDQLRIIPDAGFKTVLFILAIIASAFALLGGGIVGSLAVLG</sequence>
<protein>
    <recommendedName>
        <fullName evidence="4">DUF3592 domain-containing protein</fullName>
    </recommendedName>
</protein>
<gene>
    <name evidence="2" type="ORF">J4E00_16910</name>
</gene>
<dbReference type="Proteomes" id="UP000664369">
    <property type="component" value="Unassembled WGS sequence"/>
</dbReference>
<comment type="caution">
    <text evidence="2">The sequence shown here is derived from an EMBL/GenBank/DDBJ whole genome shotgun (WGS) entry which is preliminary data.</text>
</comment>
<feature type="transmembrane region" description="Helical" evidence="1">
    <location>
        <begin position="165"/>
        <end position="190"/>
    </location>
</feature>
<dbReference type="EMBL" id="JAGETZ010000008">
    <property type="protein sequence ID" value="MBO2010745.1"/>
    <property type="molecule type" value="Genomic_DNA"/>
</dbReference>
<reference evidence="2 3" key="1">
    <citation type="submission" date="2021-03" db="EMBL/GenBank/DDBJ databases">
        <authorList>
            <person name="Kim M.K."/>
        </authorList>
    </citation>
    <scope>NUCLEOTIDE SEQUENCE [LARGE SCALE GENOMIC DNA]</scope>
    <source>
        <strain evidence="2 3">BT442</strain>
    </source>
</reference>
<keyword evidence="1" id="KW-0812">Transmembrane</keyword>
<keyword evidence="1" id="KW-0472">Membrane</keyword>